<dbReference type="Pfam" id="PF01934">
    <property type="entry name" value="HepT-like"/>
    <property type="match status" value="1"/>
</dbReference>
<dbReference type="EMBL" id="LAQJ01000169">
    <property type="protein sequence ID" value="KKO19682.1"/>
    <property type="molecule type" value="Genomic_DNA"/>
</dbReference>
<dbReference type="GO" id="GO:0016787">
    <property type="term" value="F:hydrolase activity"/>
    <property type="evidence" value="ECO:0007669"/>
    <property type="project" value="UniProtKB-KW"/>
</dbReference>
<keyword evidence="4" id="KW-0547">Nucleotide-binding</keyword>
<evidence type="ECO:0000313" key="7">
    <source>
        <dbReference type="Proteomes" id="UP000034954"/>
    </source>
</evidence>
<evidence type="ECO:0000313" key="6">
    <source>
        <dbReference type="EMBL" id="KKO19682.1"/>
    </source>
</evidence>
<dbReference type="PATRIC" id="fig|380242.3.peg.1993"/>
<accession>A0A0M2UV47</accession>
<name>A0A0M2UV47_9BACT</name>
<dbReference type="Proteomes" id="UP000034954">
    <property type="component" value="Unassembled WGS sequence"/>
</dbReference>
<keyword evidence="2" id="KW-1277">Toxin-antitoxin system</keyword>
<dbReference type="PANTHER" id="PTHR34139">
    <property type="entry name" value="UPF0331 PROTEIN MJ0127"/>
    <property type="match status" value="1"/>
</dbReference>
<keyword evidence="3" id="KW-0540">Nuclease</keyword>
<dbReference type="AlphaFoldDB" id="A0A0M2UV47"/>
<protein>
    <recommendedName>
        <fullName evidence="8">DUF86 domain-containing protein</fullName>
    </recommendedName>
</protein>
<dbReference type="GO" id="GO:0110001">
    <property type="term" value="C:toxin-antitoxin complex"/>
    <property type="evidence" value="ECO:0007669"/>
    <property type="project" value="InterPro"/>
</dbReference>
<reference evidence="6 7" key="1">
    <citation type="journal article" date="2013" name="BMC Microbiol.">
        <title>Identification of the type II cytochrome c maturation pathway in anammox bacteria by comparative genomics.</title>
        <authorList>
            <person name="Ferousi C."/>
            <person name="Speth D.R."/>
            <person name="Reimann J."/>
            <person name="Op den Camp H.J."/>
            <person name="Allen J.W."/>
            <person name="Keltjens J.T."/>
            <person name="Jetten M.S."/>
        </authorList>
    </citation>
    <scope>NUCLEOTIDE SEQUENCE [LARGE SCALE GENOMIC DNA]</scope>
    <source>
        <strain evidence="6">RU1</strain>
    </source>
</reference>
<evidence type="ECO:0008006" key="8">
    <source>
        <dbReference type="Google" id="ProtNLM"/>
    </source>
</evidence>
<evidence type="ECO:0000256" key="4">
    <source>
        <dbReference type="ARBA" id="ARBA00022741"/>
    </source>
</evidence>
<evidence type="ECO:0000256" key="2">
    <source>
        <dbReference type="ARBA" id="ARBA00022649"/>
    </source>
</evidence>
<proteinExistence type="predicted"/>
<comment type="caution">
    <text evidence="6">The sequence shown here is derived from an EMBL/GenBank/DDBJ whole genome shotgun (WGS) entry which is preliminary data.</text>
</comment>
<dbReference type="GO" id="GO:0000166">
    <property type="term" value="F:nucleotide binding"/>
    <property type="evidence" value="ECO:0007669"/>
    <property type="project" value="UniProtKB-KW"/>
</dbReference>
<evidence type="ECO:0000256" key="1">
    <source>
        <dbReference type="ARBA" id="ARBA00022553"/>
    </source>
</evidence>
<organism evidence="6 7">
    <name type="scientific">Candidatus Brocadia fulgida</name>
    <dbReference type="NCBI Taxonomy" id="380242"/>
    <lineage>
        <taxon>Bacteria</taxon>
        <taxon>Pseudomonadati</taxon>
        <taxon>Planctomycetota</taxon>
        <taxon>Candidatus Brocadiia</taxon>
        <taxon>Candidatus Brocadiales</taxon>
        <taxon>Candidatus Brocadiaceae</taxon>
        <taxon>Candidatus Brocadia</taxon>
    </lineage>
</organism>
<gene>
    <name evidence="6" type="ORF">BROFUL_01614</name>
</gene>
<dbReference type="InterPro" id="IPR051813">
    <property type="entry name" value="HepT_RNase_toxin"/>
</dbReference>
<dbReference type="InterPro" id="IPR008201">
    <property type="entry name" value="HepT-like"/>
</dbReference>
<evidence type="ECO:0000256" key="3">
    <source>
        <dbReference type="ARBA" id="ARBA00022722"/>
    </source>
</evidence>
<keyword evidence="5" id="KW-0378">Hydrolase</keyword>
<dbReference type="GO" id="GO:0004540">
    <property type="term" value="F:RNA nuclease activity"/>
    <property type="evidence" value="ECO:0007669"/>
    <property type="project" value="InterPro"/>
</dbReference>
<evidence type="ECO:0000256" key="5">
    <source>
        <dbReference type="ARBA" id="ARBA00022801"/>
    </source>
</evidence>
<keyword evidence="1" id="KW-0597">Phosphoprotein</keyword>
<dbReference type="PANTHER" id="PTHR34139:SF1">
    <property type="entry name" value="RNASE MJ1380-RELATED"/>
    <property type="match status" value="1"/>
</dbReference>
<sequence>MIKDGTVFLRHILDAINKIQKYTKDMDYEGFRASSLVQDGVIRQLEIIGEATKNLSQEIREKHPDIPWKDMVGMRDKLIHQYFGVDIAGVWDTLEEDIPTLKSNLIKLL</sequence>
<keyword evidence="7" id="KW-1185">Reference proteome</keyword>